<protein>
    <recommendedName>
        <fullName evidence="1">Ribbon-helix-helix protein CopG domain-containing protein</fullName>
    </recommendedName>
</protein>
<dbReference type="GO" id="GO:0006355">
    <property type="term" value="P:regulation of DNA-templated transcription"/>
    <property type="evidence" value="ECO:0007669"/>
    <property type="project" value="InterPro"/>
</dbReference>
<name>A0A2U3LR24_9FIRM</name>
<reference evidence="3" key="1">
    <citation type="submission" date="2018-02" db="EMBL/GenBank/DDBJ databases">
        <authorList>
            <person name="Hausmann B."/>
        </authorList>
    </citation>
    <scope>NUCLEOTIDE SEQUENCE [LARGE SCALE GENOMIC DNA]</scope>
    <source>
        <strain evidence="3">Peat soil MAG SbF1</strain>
    </source>
</reference>
<dbReference type="InterPro" id="IPR002145">
    <property type="entry name" value="CopG"/>
</dbReference>
<evidence type="ECO:0000313" key="3">
    <source>
        <dbReference type="Proteomes" id="UP000238916"/>
    </source>
</evidence>
<evidence type="ECO:0000259" key="1">
    <source>
        <dbReference type="Pfam" id="PF01402"/>
    </source>
</evidence>
<organism evidence="2 3">
    <name type="scientific">Candidatus Desulfosporosinus infrequens</name>
    <dbReference type="NCBI Taxonomy" id="2043169"/>
    <lineage>
        <taxon>Bacteria</taxon>
        <taxon>Bacillati</taxon>
        <taxon>Bacillota</taxon>
        <taxon>Clostridia</taxon>
        <taxon>Eubacteriales</taxon>
        <taxon>Desulfitobacteriaceae</taxon>
        <taxon>Desulfosporosinus</taxon>
    </lineage>
</organism>
<dbReference type="Proteomes" id="UP000238916">
    <property type="component" value="Unassembled WGS sequence"/>
</dbReference>
<gene>
    <name evidence="2" type="ORF">SBF1_750016</name>
</gene>
<feature type="domain" description="Ribbon-helix-helix protein CopG" evidence="1">
    <location>
        <begin position="5"/>
        <end position="38"/>
    </location>
</feature>
<evidence type="ECO:0000313" key="2">
    <source>
        <dbReference type="EMBL" id="SPF54375.1"/>
    </source>
</evidence>
<dbReference type="OrthoDB" id="9941755at2"/>
<accession>A0A2U3LR24</accession>
<dbReference type="InterPro" id="IPR010985">
    <property type="entry name" value="Ribbon_hlx_hlx"/>
</dbReference>
<dbReference type="SUPFAM" id="SSF47598">
    <property type="entry name" value="Ribbon-helix-helix"/>
    <property type="match status" value="1"/>
</dbReference>
<dbReference type="Pfam" id="PF01402">
    <property type="entry name" value="RHH_1"/>
    <property type="match status" value="1"/>
</dbReference>
<dbReference type="EMBL" id="OMOF01000723">
    <property type="protein sequence ID" value="SPF54375.1"/>
    <property type="molecule type" value="Genomic_DNA"/>
</dbReference>
<sequence length="59" mass="6606">MAEKKQITVNLDEKSIERLDTLCSKLDMNRAQVLRMLLSDSSKSVQLVVDALKSLNGDI</sequence>
<dbReference type="AlphaFoldDB" id="A0A2U3LR24"/>
<proteinExistence type="predicted"/>